<keyword evidence="1" id="KW-0614">Plasmid</keyword>
<sequence length="227" mass="25300">MHQRARKSGGRFALQAFRSQYNTTVYGLDDRYRGVYGEREVIFIHPDDLEAIGARAGDRVDVVGAHDDGIERVARNFRFVPYDVPRGSLAGYYSRAQRARAALQRRHRKRHADIQVDHGVVPAPRGPGVVSDGAFMAAVEQVLQVYPDLSKLQAAVVAADEMDIAQRPHLRPHLWRRARAGVAPGKCVGRGRGLAEDHQARAKDNAHALCRELVTETKRSIPIARWG</sequence>
<accession>A0AAC9AT32</accession>
<reference evidence="1 2" key="1">
    <citation type="submission" date="2016-03" db="EMBL/GenBank/DDBJ databases">
        <title>Complete genome of Aminobacter aminovorans KCTC 2477.</title>
        <authorList>
            <person name="Kim K.M."/>
        </authorList>
    </citation>
    <scope>NUCLEOTIDE SEQUENCE [LARGE SCALE GENOMIC DNA]</scope>
    <source>
        <strain evidence="1 2">KCTC 2477</strain>
        <plasmid evidence="1 2">pAA01</plasmid>
    </source>
</reference>
<dbReference type="InterPro" id="IPR009010">
    <property type="entry name" value="Asp_de-COase-like_dom_sf"/>
</dbReference>
<protein>
    <submittedName>
        <fullName evidence="1">Uncharacterized protein</fullName>
    </submittedName>
</protein>
<dbReference type="EMBL" id="CP015006">
    <property type="protein sequence ID" value="AMS44473.1"/>
    <property type="molecule type" value="Genomic_DNA"/>
</dbReference>
<evidence type="ECO:0000313" key="2">
    <source>
        <dbReference type="Proteomes" id="UP000075755"/>
    </source>
</evidence>
<geneLocation type="plasmid" evidence="1 2">
    <name>pAA01</name>
</geneLocation>
<evidence type="ECO:0000313" key="1">
    <source>
        <dbReference type="EMBL" id="AMS44473.1"/>
    </source>
</evidence>
<organism evidence="1 2">
    <name type="scientific">Aminobacter aminovorans</name>
    <name type="common">Chelatobacter heintzii</name>
    <dbReference type="NCBI Taxonomy" id="83263"/>
    <lineage>
        <taxon>Bacteria</taxon>
        <taxon>Pseudomonadati</taxon>
        <taxon>Pseudomonadota</taxon>
        <taxon>Alphaproteobacteria</taxon>
        <taxon>Hyphomicrobiales</taxon>
        <taxon>Phyllobacteriaceae</taxon>
        <taxon>Aminobacter</taxon>
    </lineage>
</organism>
<proteinExistence type="predicted"/>
<dbReference type="Proteomes" id="UP000075755">
    <property type="component" value="Plasmid pAA01"/>
</dbReference>
<dbReference type="KEGG" id="aak:AA2016_5568"/>
<name>A0AAC9AT32_AMIAI</name>
<dbReference type="SUPFAM" id="SSF50692">
    <property type="entry name" value="ADC-like"/>
    <property type="match status" value="1"/>
</dbReference>
<gene>
    <name evidence="1" type="ORF">AA2016_5568</name>
</gene>
<dbReference type="AlphaFoldDB" id="A0AAC9AT32"/>